<gene>
    <name evidence="4" type="ORF">HK099_002501</name>
</gene>
<sequence length="218" mass="25199">MDFKPRIVAGVDLGDRWPVAACAVNYETKVKKQLKIRKRNLYSGLKELRKETEYRKMNTGISLVEAEVSDMKSRLQHMEQLMKFYSSKTNVSHVWKSKKVQQSTFDKLFRDMLALADIPNNRKITEFEINSVLFVFGDADFSTFRGLPSLHTTIQEFFIKKDRALSLNVVGCDENYTSQTCSTCLKQLSSIGLRIKHCRLWKYFHRDVAAAECMAHLA</sequence>
<protein>
    <recommendedName>
        <fullName evidence="3">Cas12f1-like TNB domain-containing protein</fullName>
    </recommendedName>
</protein>
<evidence type="ECO:0000259" key="3">
    <source>
        <dbReference type="Pfam" id="PF07282"/>
    </source>
</evidence>
<dbReference type="AlphaFoldDB" id="A0AAD5U5V5"/>
<feature type="coiled-coil region" evidence="2">
    <location>
        <begin position="31"/>
        <end position="81"/>
    </location>
</feature>
<evidence type="ECO:0000313" key="5">
    <source>
        <dbReference type="Proteomes" id="UP001211065"/>
    </source>
</evidence>
<keyword evidence="5" id="KW-1185">Reference proteome</keyword>
<dbReference type="EMBL" id="JADGJW010000183">
    <property type="protein sequence ID" value="KAJ3222269.1"/>
    <property type="molecule type" value="Genomic_DNA"/>
</dbReference>
<feature type="domain" description="Cas12f1-like TNB" evidence="3">
    <location>
        <begin position="154"/>
        <end position="211"/>
    </location>
</feature>
<evidence type="ECO:0000256" key="2">
    <source>
        <dbReference type="SAM" id="Coils"/>
    </source>
</evidence>
<name>A0AAD5U5V5_9FUNG</name>
<dbReference type="Proteomes" id="UP001211065">
    <property type="component" value="Unassembled WGS sequence"/>
</dbReference>
<evidence type="ECO:0000256" key="1">
    <source>
        <dbReference type="ARBA" id="ARBA00023125"/>
    </source>
</evidence>
<dbReference type="GO" id="GO:0003677">
    <property type="term" value="F:DNA binding"/>
    <property type="evidence" value="ECO:0007669"/>
    <property type="project" value="UniProtKB-KW"/>
</dbReference>
<organism evidence="4 5">
    <name type="scientific">Clydaea vesicula</name>
    <dbReference type="NCBI Taxonomy" id="447962"/>
    <lineage>
        <taxon>Eukaryota</taxon>
        <taxon>Fungi</taxon>
        <taxon>Fungi incertae sedis</taxon>
        <taxon>Chytridiomycota</taxon>
        <taxon>Chytridiomycota incertae sedis</taxon>
        <taxon>Chytridiomycetes</taxon>
        <taxon>Lobulomycetales</taxon>
        <taxon>Lobulomycetaceae</taxon>
        <taxon>Clydaea</taxon>
    </lineage>
</organism>
<proteinExistence type="predicted"/>
<keyword evidence="2" id="KW-0175">Coiled coil</keyword>
<reference evidence="4" key="1">
    <citation type="submission" date="2020-05" db="EMBL/GenBank/DDBJ databases">
        <title>Phylogenomic resolution of chytrid fungi.</title>
        <authorList>
            <person name="Stajich J.E."/>
            <person name="Amses K."/>
            <person name="Simmons R."/>
            <person name="Seto K."/>
            <person name="Myers J."/>
            <person name="Bonds A."/>
            <person name="Quandt C.A."/>
            <person name="Barry K."/>
            <person name="Liu P."/>
            <person name="Grigoriev I."/>
            <person name="Longcore J.E."/>
            <person name="James T.Y."/>
        </authorList>
    </citation>
    <scope>NUCLEOTIDE SEQUENCE</scope>
    <source>
        <strain evidence="4">JEL0476</strain>
    </source>
</reference>
<dbReference type="InterPro" id="IPR010095">
    <property type="entry name" value="Cas12f1-like_TNB"/>
</dbReference>
<evidence type="ECO:0000313" key="4">
    <source>
        <dbReference type="EMBL" id="KAJ3222269.1"/>
    </source>
</evidence>
<comment type="caution">
    <text evidence="4">The sequence shown here is derived from an EMBL/GenBank/DDBJ whole genome shotgun (WGS) entry which is preliminary data.</text>
</comment>
<keyword evidence="1" id="KW-0238">DNA-binding</keyword>
<dbReference type="Pfam" id="PF07282">
    <property type="entry name" value="Cas12f1-like_TNB"/>
    <property type="match status" value="1"/>
</dbReference>
<accession>A0AAD5U5V5</accession>